<dbReference type="GO" id="GO:0016747">
    <property type="term" value="F:acyltransferase activity, transferring groups other than amino-acyl groups"/>
    <property type="evidence" value="ECO:0007669"/>
    <property type="project" value="TreeGrafter"/>
</dbReference>
<dbReference type="InParanoid" id="K1WBN0"/>
<reference evidence="3 4" key="1">
    <citation type="journal article" date="2012" name="BMC Genomics">
        <title>Sequencing the genome of Marssonina brunnea reveals fungus-poplar co-evolution.</title>
        <authorList>
            <person name="Zhu S."/>
            <person name="Cao Y.-Z."/>
            <person name="Jiang C."/>
            <person name="Tan B.-Y."/>
            <person name="Wang Z."/>
            <person name="Feng S."/>
            <person name="Zhang L."/>
            <person name="Su X.-H."/>
            <person name="Brejova B."/>
            <person name="Vinar T."/>
            <person name="Xu M."/>
            <person name="Wang M.-X."/>
            <person name="Zhang S.-G."/>
            <person name="Huang M.-R."/>
            <person name="Wu R."/>
            <person name="Zhou Y."/>
        </authorList>
    </citation>
    <scope>NUCLEOTIDE SEQUENCE [LARGE SCALE GENOMIC DNA]</scope>
    <source>
        <strain evidence="3 4">MB_m1</strain>
    </source>
</reference>
<dbReference type="HOGENOM" id="CLU_026450_0_1_1"/>
<dbReference type="Gene3D" id="3.30.559.10">
    <property type="entry name" value="Chloramphenicol acetyltransferase-like domain"/>
    <property type="match status" value="2"/>
</dbReference>
<dbReference type="InterPro" id="IPR023213">
    <property type="entry name" value="CAT-like_dom_sf"/>
</dbReference>
<dbReference type="EMBL" id="JH921444">
    <property type="protein sequence ID" value="EKD14745.1"/>
    <property type="molecule type" value="Genomic_DNA"/>
</dbReference>
<dbReference type="GeneID" id="18762891"/>
<dbReference type="FunCoup" id="K1WBN0">
    <property type="interactions" value="59"/>
</dbReference>
<proteinExistence type="predicted"/>
<dbReference type="InterPro" id="IPR050317">
    <property type="entry name" value="Plant_Fungal_Acyltransferase"/>
</dbReference>
<sequence length="459" mass="50059">MDERTIIELSELDQIMPRLYIRWLLCFRLSQASPSKDTIIETLQTGIESTLEALPILRGAVVPKPSDPSRLEVHVPRKTSKFGPRVQHREEFFPTYDILERAEFPVSLLPDEILTPPDIDSKPVFEMMATFIRGGLLLCIKCHHAVTDGAGLGLIVKLLARNCLESSSPIASPELNRAPSTDRSLLPQATDEFDDATNIGFEVVDPTPKPDATPTREYASMIHHTFKFSPDALKTLKGLCTIDSRVISTQDALTSLLYGAVSYARAARFTRESTDHRTLPSVLGIAVNARGRIPDAPAYAGNATLYAAFSHPMRLPVGEIPSDSLQDTTLLAERLGLPSLASQSRAAITAVTHGSLVATIAAAAAQRDASRLQPAFSDFYQGTDFFITSGADFPVFEQEWWTGGIVDALRIPLKGQWDGSSAVLATKDRDAGLDVLLGMREDDMALVKGLLFAFGARVV</sequence>
<dbReference type="InterPro" id="IPR054710">
    <property type="entry name" value="Tri101-like_N"/>
</dbReference>
<dbReference type="STRING" id="1072389.K1WBN0"/>
<dbReference type="KEGG" id="mbe:MBM_06956"/>
<organism evidence="3 4">
    <name type="scientific">Marssonina brunnea f. sp. multigermtubi (strain MB_m1)</name>
    <name type="common">Marssonina leaf spot fungus</name>
    <dbReference type="NCBI Taxonomy" id="1072389"/>
    <lineage>
        <taxon>Eukaryota</taxon>
        <taxon>Fungi</taxon>
        <taxon>Dikarya</taxon>
        <taxon>Ascomycota</taxon>
        <taxon>Pezizomycotina</taxon>
        <taxon>Leotiomycetes</taxon>
        <taxon>Helotiales</taxon>
        <taxon>Drepanopezizaceae</taxon>
        <taxon>Drepanopeziza</taxon>
    </lineage>
</organism>
<name>K1WBN0_MARBU</name>
<feature type="domain" description="Trichothecene 3-O-acetyltransferase-like N-terminal" evidence="2">
    <location>
        <begin position="19"/>
        <end position="163"/>
    </location>
</feature>
<evidence type="ECO:0000313" key="4">
    <source>
        <dbReference type="Proteomes" id="UP000006753"/>
    </source>
</evidence>
<keyword evidence="1" id="KW-0808">Transferase</keyword>
<dbReference type="SUPFAM" id="SSF52777">
    <property type="entry name" value="CoA-dependent acyltransferases"/>
    <property type="match status" value="1"/>
</dbReference>
<dbReference type="Proteomes" id="UP000006753">
    <property type="component" value="Unassembled WGS sequence"/>
</dbReference>
<evidence type="ECO:0000313" key="3">
    <source>
        <dbReference type="EMBL" id="EKD14745.1"/>
    </source>
</evidence>
<evidence type="ECO:0000256" key="1">
    <source>
        <dbReference type="ARBA" id="ARBA00022679"/>
    </source>
</evidence>
<dbReference type="RefSeq" id="XP_007294845.1">
    <property type="nucleotide sequence ID" value="XM_007294783.1"/>
</dbReference>
<dbReference type="OMA" id="GVYELDW"/>
<dbReference type="OrthoDB" id="671439at2759"/>
<dbReference type="PANTHER" id="PTHR31642">
    <property type="entry name" value="TRICHOTHECENE 3-O-ACETYLTRANSFERASE"/>
    <property type="match status" value="1"/>
</dbReference>
<gene>
    <name evidence="3" type="ORF">MBM_06956</name>
</gene>
<keyword evidence="4" id="KW-1185">Reference proteome</keyword>
<protein>
    <recommendedName>
        <fullName evidence="2">Trichothecene 3-O-acetyltransferase-like N-terminal domain-containing protein</fullName>
    </recommendedName>
</protein>
<evidence type="ECO:0000259" key="2">
    <source>
        <dbReference type="Pfam" id="PF22664"/>
    </source>
</evidence>
<dbReference type="PANTHER" id="PTHR31642:SF270">
    <property type="entry name" value="O-ACYLTRANSFERASE AUSQ"/>
    <property type="match status" value="1"/>
</dbReference>
<dbReference type="AlphaFoldDB" id="K1WBN0"/>
<dbReference type="eggNOG" id="ENOG502RS2N">
    <property type="taxonomic scope" value="Eukaryota"/>
</dbReference>
<dbReference type="Pfam" id="PF22664">
    <property type="entry name" value="TRI-like_N"/>
    <property type="match status" value="1"/>
</dbReference>
<accession>K1WBN0</accession>